<protein>
    <submittedName>
        <fullName evidence="1">Uncharacterized protein</fullName>
    </submittedName>
</protein>
<reference evidence="1" key="1">
    <citation type="submission" date="2022-08" db="EMBL/GenBank/DDBJ databases">
        <title>Genome Sequence of Lecanicillium fungicola.</title>
        <authorList>
            <person name="Buettner E."/>
        </authorList>
    </citation>
    <scope>NUCLEOTIDE SEQUENCE</scope>
    <source>
        <strain evidence="1">Babe33</strain>
    </source>
</reference>
<evidence type="ECO:0000313" key="1">
    <source>
        <dbReference type="EMBL" id="KAJ2975519.1"/>
    </source>
</evidence>
<sequence length="159" mass="17560">MNQTRESRCQAASLTYRVATGNDAAFLQRLAEDSFRHPNNWTGDTSGIMHNTDPTLARFATFAIAPRHQSRGLGRQIVQYAEEYCHGIWGSTVMQLNTLSSRTALLKWYERLGYRETGVKEPFPSASFGGGFGGKEELYFAVMEKALIRTVASAGTASA</sequence>
<name>A0ACC1NAP4_9HYPO</name>
<dbReference type="EMBL" id="JANJQO010000698">
    <property type="protein sequence ID" value="KAJ2975519.1"/>
    <property type="molecule type" value="Genomic_DNA"/>
</dbReference>
<organism evidence="1 2">
    <name type="scientific">Zarea fungicola</name>
    <dbReference type="NCBI Taxonomy" id="93591"/>
    <lineage>
        <taxon>Eukaryota</taxon>
        <taxon>Fungi</taxon>
        <taxon>Dikarya</taxon>
        <taxon>Ascomycota</taxon>
        <taxon>Pezizomycotina</taxon>
        <taxon>Sordariomycetes</taxon>
        <taxon>Hypocreomycetidae</taxon>
        <taxon>Hypocreales</taxon>
        <taxon>Cordycipitaceae</taxon>
        <taxon>Zarea</taxon>
    </lineage>
</organism>
<keyword evidence="2" id="KW-1185">Reference proteome</keyword>
<proteinExistence type="predicted"/>
<comment type="caution">
    <text evidence="1">The sequence shown here is derived from an EMBL/GenBank/DDBJ whole genome shotgun (WGS) entry which is preliminary data.</text>
</comment>
<gene>
    <name evidence="1" type="ORF">NQ176_g5480</name>
</gene>
<accession>A0ACC1NAP4</accession>
<evidence type="ECO:0000313" key="2">
    <source>
        <dbReference type="Proteomes" id="UP001143910"/>
    </source>
</evidence>
<dbReference type="Proteomes" id="UP001143910">
    <property type="component" value="Unassembled WGS sequence"/>
</dbReference>